<keyword evidence="1" id="KW-0150">Chloroplast</keyword>
<gene>
    <name evidence="1" type="primary">orf35</name>
</gene>
<reference evidence="1" key="1">
    <citation type="journal article" date="2017" name="J. Phycol.">
        <title>Analysis of chloroplast genomes and a supermatrix inform reclassification of the Rhodomelaceae (Rhodophyta).</title>
        <authorList>
            <person name="Diaz-Tapia P."/>
            <person name="Maggs C.A."/>
            <person name="West J.A."/>
            <person name="Verbruggen H."/>
        </authorList>
    </citation>
    <scope>NUCLEOTIDE SEQUENCE</scope>
    <source>
        <strain evidence="1">JW3079</strain>
    </source>
</reference>
<keyword evidence="1" id="KW-0934">Plastid</keyword>
<dbReference type="AlphaFoldDB" id="A0A1Z1M557"/>
<dbReference type="EMBL" id="MF101417">
    <property type="protein sequence ID" value="ARW61197.1"/>
    <property type="molecule type" value="Genomic_DNA"/>
</dbReference>
<name>A0A1Z1M557_9FLOR</name>
<geneLocation type="chloroplast" evidence="1"/>
<evidence type="ECO:0000313" key="1">
    <source>
        <dbReference type="EMBL" id="ARW61197.1"/>
    </source>
</evidence>
<dbReference type="GeneID" id="33354202"/>
<accession>A0A1Z1M557</accession>
<dbReference type="RefSeq" id="YP_009392635.1">
    <property type="nucleotide sequence ID" value="NC_035264.1"/>
</dbReference>
<organism evidence="1">
    <name type="scientific">Bostrychia tenella</name>
    <dbReference type="NCBI Taxonomy" id="324755"/>
    <lineage>
        <taxon>Eukaryota</taxon>
        <taxon>Rhodophyta</taxon>
        <taxon>Florideophyceae</taxon>
        <taxon>Rhodymeniophycidae</taxon>
        <taxon>Ceramiales</taxon>
        <taxon>Rhodomelaceae</taxon>
        <taxon>Bostrychia</taxon>
    </lineage>
</organism>
<proteinExistence type="predicted"/>
<protein>
    <submittedName>
        <fullName evidence="1">Uncharacterized protein</fullName>
    </submittedName>
</protein>
<sequence length="35" mass="4243">MFLIILLVSLSTKYDFLFNWILRAYIFQMQAKCVI</sequence>